<dbReference type="GO" id="GO:0009380">
    <property type="term" value="C:excinuclease repair complex"/>
    <property type="evidence" value="ECO:0007669"/>
    <property type="project" value="TreeGrafter"/>
</dbReference>
<dbReference type="InterPro" id="IPR001943">
    <property type="entry name" value="UVR_dom"/>
</dbReference>
<dbReference type="EMBL" id="MHTV01000010">
    <property type="protein sequence ID" value="OHA67456.1"/>
    <property type="molecule type" value="Genomic_DNA"/>
</dbReference>
<dbReference type="PROSITE" id="PS50164">
    <property type="entry name" value="GIY_YIG"/>
    <property type="match status" value="1"/>
</dbReference>
<evidence type="ECO:0000259" key="1">
    <source>
        <dbReference type="PROSITE" id="PS50151"/>
    </source>
</evidence>
<dbReference type="Pfam" id="PF01541">
    <property type="entry name" value="GIY-YIG"/>
    <property type="match status" value="1"/>
</dbReference>
<dbReference type="Gene3D" id="3.30.420.340">
    <property type="entry name" value="UvrC, RNAse H endonuclease domain"/>
    <property type="match status" value="1"/>
</dbReference>
<dbReference type="InterPro" id="IPR035901">
    <property type="entry name" value="GIY-YIG_endonuc_sf"/>
</dbReference>
<dbReference type="PROSITE" id="PS50151">
    <property type="entry name" value="UVR"/>
    <property type="match status" value="1"/>
</dbReference>
<dbReference type="GO" id="GO:0006289">
    <property type="term" value="P:nucleotide-excision repair"/>
    <property type="evidence" value="ECO:0007669"/>
    <property type="project" value="InterPro"/>
</dbReference>
<evidence type="ECO:0000313" key="5">
    <source>
        <dbReference type="Proteomes" id="UP000178092"/>
    </source>
</evidence>
<dbReference type="SUPFAM" id="SSF46600">
    <property type="entry name" value="C-terminal UvrC-binding domain of UvrB"/>
    <property type="match status" value="1"/>
</dbReference>
<dbReference type="InterPro" id="IPR000305">
    <property type="entry name" value="GIY-YIG_endonuc"/>
</dbReference>
<dbReference type="PANTHER" id="PTHR30562:SF1">
    <property type="entry name" value="UVRABC SYSTEM PROTEIN C"/>
    <property type="match status" value="1"/>
</dbReference>
<dbReference type="InterPro" id="IPR001162">
    <property type="entry name" value="UvrC_RNase_H_dom"/>
</dbReference>
<dbReference type="PROSITE" id="PS50165">
    <property type="entry name" value="UVRC"/>
    <property type="match status" value="1"/>
</dbReference>
<dbReference type="InterPro" id="IPR047296">
    <property type="entry name" value="GIY-YIG_UvrC_Cho"/>
</dbReference>
<dbReference type="Pfam" id="PF08459">
    <property type="entry name" value="UvrC_RNaseH_dom"/>
    <property type="match status" value="1"/>
</dbReference>
<dbReference type="Pfam" id="PF02151">
    <property type="entry name" value="UVR"/>
    <property type="match status" value="1"/>
</dbReference>
<dbReference type="Gene3D" id="3.40.1440.10">
    <property type="entry name" value="GIY-YIG endonuclease"/>
    <property type="match status" value="1"/>
</dbReference>
<comment type="caution">
    <text evidence="4">The sequence shown here is derived from an EMBL/GenBank/DDBJ whole genome shotgun (WGS) entry which is preliminary data.</text>
</comment>
<reference evidence="4 5" key="1">
    <citation type="journal article" date="2016" name="Nat. Commun.">
        <title>Thousands of microbial genomes shed light on interconnected biogeochemical processes in an aquifer system.</title>
        <authorList>
            <person name="Anantharaman K."/>
            <person name="Brown C.T."/>
            <person name="Hug L.A."/>
            <person name="Sharon I."/>
            <person name="Castelle C.J."/>
            <person name="Probst A.J."/>
            <person name="Thomas B.C."/>
            <person name="Singh A."/>
            <person name="Wilkins M.J."/>
            <person name="Karaoz U."/>
            <person name="Brodie E.L."/>
            <person name="Williams K.H."/>
            <person name="Hubbard S.S."/>
            <person name="Banfield J.F."/>
        </authorList>
    </citation>
    <scope>NUCLEOTIDE SEQUENCE [LARGE SCALE GENOMIC DNA]</scope>
</reference>
<dbReference type="Proteomes" id="UP000178092">
    <property type="component" value="Unassembled WGS sequence"/>
</dbReference>
<dbReference type="CDD" id="cd10434">
    <property type="entry name" value="GIY-YIG_UvrC_Cho"/>
    <property type="match status" value="1"/>
</dbReference>
<dbReference type="AlphaFoldDB" id="A0A1G2R3Q2"/>
<accession>A0A1G2R3Q2</accession>
<dbReference type="InterPro" id="IPR050066">
    <property type="entry name" value="UvrABC_protein_C"/>
</dbReference>
<dbReference type="Gene3D" id="4.10.860.10">
    <property type="entry name" value="UVR domain"/>
    <property type="match status" value="1"/>
</dbReference>
<feature type="domain" description="GIY-YIG" evidence="2">
    <location>
        <begin position="16"/>
        <end position="91"/>
    </location>
</feature>
<dbReference type="SUPFAM" id="SSF82771">
    <property type="entry name" value="GIY-YIG endonuclease"/>
    <property type="match status" value="1"/>
</dbReference>
<dbReference type="InterPro" id="IPR036876">
    <property type="entry name" value="UVR_dom_sf"/>
</dbReference>
<evidence type="ECO:0008006" key="6">
    <source>
        <dbReference type="Google" id="ProtNLM"/>
    </source>
</evidence>
<dbReference type="InterPro" id="IPR038476">
    <property type="entry name" value="UvrC_RNase_H_dom_sf"/>
</dbReference>
<proteinExistence type="predicted"/>
<feature type="domain" description="UvrC family homology region profile" evidence="3">
    <location>
        <begin position="226"/>
        <end position="354"/>
    </location>
</feature>
<sequence>MQFSFLANMNTADIPQTSGVYAFYKDRQFLYIGKAVNLRSRARNHFQQPTPKDGIFIDSIDRIGYIETDSEIEALLLESLLIKQHKPKYNVIWKDDKNYLFVAITKEPLPRIFFTHQPNRESPTAWYAGPFVETRAIKRTLRALRRVFPYYMYAKAAKPHANKPCQYCQLGLCPGPNPDAKEYRKQIQKLKAILEGKKPRVLAQLQKEMADVSRKQDYERAAGLRDQLRDLEVVLSHARVLQPVQEKQLVNWREIQAYFQQIFQTSRPLSRAEAYDISNIQGVSATGSMPVFIDGIPSRTHYRKFKVRIAGKPDDFAMLREVLTRRLAHAEWKYPDLMIIDGGKGQLSSAMKVISLSPNPEAKNILLCSIAKRHNELFLPGNPNPLLLQDMPAFVSNFILHIRDEAHRFAITYHRSLRKKSLLK</sequence>
<name>A0A1G2R3Q2_9BACT</name>
<organism evidence="4 5">
    <name type="scientific">Candidatus Wildermuthbacteria bacterium RIFCSPHIGHO2_02_FULL_45_25</name>
    <dbReference type="NCBI Taxonomy" id="1802450"/>
    <lineage>
        <taxon>Bacteria</taxon>
        <taxon>Candidatus Wildermuthiibacteriota</taxon>
    </lineage>
</organism>
<feature type="domain" description="UVR" evidence="1">
    <location>
        <begin position="199"/>
        <end position="234"/>
    </location>
</feature>
<gene>
    <name evidence="4" type="ORF">A3C04_00835</name>
</gene>
<evidence type="ECO:0000313" key="4">
    <source>
        <dbReference type="EMBL" id="OHA67456.1"/>
    </source>
</evidence>
<protein>
    <recommendedName>
        <fullName evidence="6">Excinuclease ABC subunit C</fullName>
    </recommendedName>
</protein>
<evidence type="ECO:0000259" key="2">
    <source>
        <dbReference type="PROSITE" id="PS50164"/>
    </source>
</evidence>
<evidence type="ECO:0000259" key="3">
    <source>
        <dbReference type="PROSITE" id="PS50165"/>
    </source>
</evidence>
<dbReference type="SMART" id="SM00465">
    <property type="entry name" value="GIYc"/>
    <property type="match status" value="1"/>
</dbReference>
<dbReference type="PANTHER" id="PTHR30562">
    <property type="entry name" value="UVRC/OXIDOREDUCTASE"/>
    <property type="match status" value="1"/>
</dbReference>
<dbReference type="GO" id="GO:0009381">
    <property type="term" value="F:excinuclease ABC activity"/>
    <property type="evidence" value="ECO:0007669"/>
    <property type="project" value="InterPro"/>
</dbReference>